<dbReference type="Proteomes" id="UP001596189">
    <property type="component" value="Unassembled WGS sequence"/>
</dbReference>
<dbReference type="SUPFAM" id="SSF55447">
    <property type="entry name" value="CO dehydrogenase flavoprotein C-terminal domain-like"/>
    <property type="match status" value="1"/>
</dbReference>
<protein>
    <submittedName>
        <fullName evidence="5">Xanthine dehydrogenase family protein subunit M</fullName>
    </submittedName>
</protein>
<evidence type="ECO:0000259" key="4">
    <source>
        <dbReference type="PROSITE" id="PS51387"/>
    </source>
</evidence>
<evidence type="ECO:0000256" key="1">
    <source>
        <dbReference type="ARBA" id="ARBA00022630"/>
    </source>
</evidence>
<sequence>MIPAAFDYHAPTSVDEALQLLAAAAADGKDVKVMGGGQSLIPVLRLRLAAPEVIVDLGRIGDLADVRDDGDALVIGAMATHDTVLRHELVRQHALLLALATETVADPQVRHRGTFGGALVHADPAGDLPAPTLALGAEMVIAGAGGERRTVAAADFFQDLFTTAVGEGELLVQVRVPKYTGWGACYEKFNRISHAWAMVGAAVALKVEGGTIAEARVGLTNMGSVPVRATGVEAALVGQRATSDAVRVACAAAGDGTTPPTDANADADYRRHLAGVLTGRAVLSAAGA</sequence>
<dbReference type="InterPro" id="IPR016167">
    <property type="entry name" value="FAD-bd_PCMH_sub1"/>
</dbReference>
<name>A0ABW1JBI2_9ACTN</name>
<dbReference type="RefSeq" id="WP_345718109.1">
    <property type="nucleotide sequence ID" value="NZ_BAABFP010000008.1"/>
</dbReference>
<comment type="caution">
    <text evidence="5">The sequence shown here is derived from an EMBL/GenBank/DDBJ whole genome shotgun (WGS) entry which is preliminary data.</text>
</comment>
<dbReference type="InterPro" id="IPR005107">
    <property type="entry name" value="CO_DH_flav_C"/>
</dbReference>
<keyword evidence="6" id="KW-1185">Reference proteome</keyword>
<dbReference type="InterPro" id="IPR036318">
    <property type="entry name" value="FAD-bd_PCMH-like_sf"/>
</dbReference>
<dbReference type="EMBL" id="JBHSRD010000003">
    <property type="protein sequence ID" value="MFC6006631.1"/>
    <property type="molecule type" value="Genomic_DNA"/>
</dbReference>
<keyword evidence="2" id="KW-0274">FAD</keyword>
<dbReference type="InterPro" id="IPR036683">
    <property type="entry name" value="CO_DH_flav_C_dom_sf"/>
</dbReference>
<keyword evidence="3" id="KW-0560">Oxidoreductase</keyword>
<evidence type="ECO:0000256" key="2">
    <source>
        <dbReference type="ARBA" id="ARBA00022827"/>
    </source>
</evidence>
<gene>
    <name evidence="5" type="ORF">ACFQDO_05750</name>
</gene>
<dbReference type="Gene3D" id="3.30.43.10">
    <property type="entry name" value="Uridine Diphospho-n-acetylenolpyruvylglucosamine Reductase, domain 2"/>
    <property type="match status" value="1"/>
</dbReference>
<evidence type="ECO:0000313" key="5">
    <source>
        <dbReference type="EMBL" id="MFC6006631.1"/>
    </source>
</evidence>
<evidence type="ECO:0000313" key="6">
    <source>
        <dbReference type="Proteomes" id="UP001596189"/>
    </source>
</evidence>
<dbReference type="PANTHER" id="PTHR42659">
    <property type="entry name" value="XANTHINE DEHYDROGENASE SUBUNIT C-RELATED"/>
    <property type="match status" value="1"/>
</dbReference>
<dbReference type="SMART" id="SM01092">
    <property type="entry name" value="CO_deh_flav_C"/>
    <property type="match status" value="1"/>
</dbReference>
<dbReference type="SUPFAM" id="SSF56176">
    <property type="entry name" value="FAD-binding/transporter-associated domain-like"/>
    <property type="match status" value="1"/>
</dbReference>
<proteinExistence type="predicted"/>
<evidence type="ECO:0000256" key="3">
    <source>
        <dbReference type="ARBA" id="ARBA00023002"/>
    </source>
</evidence>
<dbReference type="Pfam" id="PF00941">
    <property type="entry name" value="FAD_binding_5"/>
    <property type="match status" value="1"/>
</dbReference>
<dbReference type="PANTHER" id="PTHR42659:SF2">
    <property type="entry name" value="XANTHINE DEHYDROGENASE SUBUNIT C-RELATED"/>
    <property type="match status" value="1"/>
</dbReference>
<dbReference type="Pfam" id="PF03450">
    <property type="entry name" value="CO_deh_flav_C"/>
    <property type="match status" value="1"/>
</dbReference>
<dbReference type="InterPro" id="IPR051312">
    <property type="entry name" value="Diverse_Substr_Oxidored"/>
</dbReference>
<dbReference type="InterPro" id="IPR016166">
    <property type="entry name" value="FAD-bd_PCMH"/>
</dbReference>
<keyword evidence="1" id="KW-0285">Flavoprotein</keyword>
<accession>A0ABW1JBI2</accession>
<dbReference type="Gene3D" id="3.30.465.10">
    <property type="match status" value="1"/>
</dbReference>
<dbReference type="InterPro" id="IPR002346">
    <property type="entry name" value="Mopterin_DH_FAD-bd"/>
</dbReference>
<organism evidence="5 6">
    <name type="scientific">Angustibacter luteus</name>
    <dbReference type="NCBI Taxonomy" id="658456"/>
    <lineage>
        <taxon>Bacteria</taxon>
        <taxon>Bacillati</taxon>
        <taxon>Actinomycetota</taxon>
        <taxon>Actinomycetes</taxon>
        <taxon>Kineosporiales</taxon>
        <taxon>Kineosporiaceae</taxon>
    </lineage>
</organism>
<reference evidence="6" key="1">
    <citation type="journal article" date="2019" name="Int. J. Syst. Evol. Microbiol.">
        <title>The Global Catalogue of Microorganisms (GCM) 10K type strain sequencing project: providing services to taxonomists for standard genome sequencing and annotation.</title>
        <authorList>
            <consortium name="The Broad Institute Genomics Platform"/>
            <consortium name="The Broad Institute Genome Sequencing Center for Infectious Disease"/>
            <person name="Wu L."/>
            <person name="Ma J."/>
        </authorList>
    </citation>
    <scope>NUCLEOTIDE SEQUENCE [LARGE SCALE GENOMIC DNA]</scope>
    <source>
        <strain evidence="6">KACC 14249</strain>
    </source>
</reference>
<feature type="domain" description="FAD-binding PCMH-type" evidence="4">
    <location>
        <begin position="1"/>
        <end position="181"/>
    </location>
</feature>
<dbReference type="InterPro" id="IPR016169">
    <property type="entry name" value="FAD-bd_PCMH_sub2"/>
</dbReference>
<dbReference type="PROSITE" id="PS51387">
    <property type="entry name" value="FAD_PCMH"/>
    <property type="match status" value="1"/>
</dbReference>
<dbReference type="Gene3D" id="3.30.390.50">
    <property type="entry name" value="CO dehydrogenase flavoprotein, C-terminal domain"/>
    <property type="match status" value="1"/>
</dbReference>